<dbReference type="Proteomes" id="UP000033769">
    <property type="component" value="Unassembled WGS sequence"/>
</dbReference>
<dbReference type="InterPro" id="IPR014729">
    <property type="entry name" value="Rossmann-like_a/b/a_fold"/>
</dbReference>
<protein>
    <submittedName>
        <fullName evidence="6">tRNA synthetases class I family protein</fullName>
    </submittedName>
</protein>
<keyword evidence="1" id="KW-0963">Cytoplasm</keyword>
<dbReference type="AlphaFoldDB" id="A0A0F3MDF4"/>
<evidence type="ECO:0000256" key="3">
    <source>
        <dbReference type="ARBA" id="ARBA00022741"/>
    </source>
</evidence>
<dbReference type="Gene3D" id="3.40.50.620">
    <property type="entry name" value="HUPs"/>
    <property type="match status" value="1"/>
</dbReference>
<dbReference type="Pfam" id="PF01921">
    <property type="entry name" value="tRNA-synt_1f"/>
    <property type="match status" value="1"/>
</dbReference>
<dbReference type="PANTHER" id="PTHR37940:SF1">
    <property type="entry name" value="LYSINE--TRNA LIGASE"/>
    <property type="match status" value="1"/>
</dbReference>
<dbReference type="PANTHER" id="PTHR37940">
    <property type="entry name" value="LYSINE--TRNA LIGASE"/>
    <property type="match status" value="1"/>
</dbReference>
<dbReference type="PATRIC" id="fig|1359184.3.peg.1858"/>
<dbReference type="GO" id="GO:0004824">
    <property type="term" value="F:lysine-tRNA ligase activity"/>
    <property type="evidence" value="ECO:0007669"/>
    <property type="project" value="InterPro"/>
</dbReference>
<evidence type="ECO:0000256" key="4">
    <source>
        <dbReference type="ARBA" id="ARBA00022840"/>
    </source>
</evidence>
<keyword evidence="2" id="KW-0436">Ligase</keyword>
<evidence type="ECO:0000313" key="7">
    <source>
        <dbReference type="Proteomes" id="UP000033769"/>
    </source>
</evidence>
<evidence type="ECO:0000256" key="5">
    <source>
        <dbReference type="ARBA" id="ARBA00023146"/>
    </source>
</evidence>
<dbReference type="InterPro" id="IPR001412">
    <property type="entry name" value="aa-tRNA-synth_I_CS"/>
</dbReference>
<dbReference type="GO" id="GO:0005524">
    <property type="term" value="F:ATP binding"/>
    <property type="evidence" value="ECO:0007669"/>
    <property type="project" value="UniProtKB-KW"/>
</dbReference>
<dbReference type="PROSITE" id="PS00178">
    <property type="entry name" value="AA_TRNA_LIGASE_I"/>
    <property type="match status" value="1"/>
</dbReference>
<dbReference type="GO" id="GO:0005737">
    <property type="term" value="C:cytoplasm"/>
    <property type="evidence" value="ECO:0007669"/>
    <property type="project" value="InterPro"/>
</dbReference>
<gene>
    <name evidence="6" type="ORF">OTSGILL_0485</name>
</gene>
<evidence type="ECO:0000313" key="6">
    <source>
        <dbReference type="EMBL" id="KJV53813.1"/>
    </source>
</evidence>
<keyword evidence="5 6" id="KW-0030">Aminoacyl-tRNA synthetase</keyword>
<proteinExistence type="predicted"/>
<evidence type="ECO:0000256" key="1">
    <source>
        <dbReference type="ARBA" id="ARBA00022490"/>
    </source>
</evidence>
<dbReference type="InterPro" id="IPR002904">
    <property type="entry name" value="Lys-tRNA-ligase"/>
</dbReference>
<keyword evidence="3" id="KW-0547">Nucleotide-binding</keyword>
<dbReference type="GO" id="GO:0006430">
    <property type="term" value="P:lysyl-tRNA aminoacylation"/>
    <property type="evidence" value="ECO:0007669"/>
    <property type="project" value="InterPro"/>
</dbReference>
<keyword evidence="4" id="KW-0067">ATP-binding</keyword>
<sequence length="143" mass="16331">MLEFLNHAMQSKAWPFIEAQKILNKLNYKVPSKGYVLFETGYGPSGLPHIGTFSEVARTVMVIEAFKQLSSNIPTKLICFSDDMDGLRKVPTNLPNQDMLKKHLDKPLTSIPDPFNEAKSYGDYMNGKLIQFLNTFNFTYEFL</sequence>
<reference evidence="6 7" key="1">
    <citation type="submission" date="2015-02" db="EMBL/GenBank/DDBJ databases">
        <title>Genome Sequencing of Rickettsiales.</title>
        <authorList>
            <person name="Daugherty S.C."/>
            <person name="Su Q."/>
            <person name="Abolude K."/>
            <person name="Beier-Sexton M."/>
            <person name="Carlyon J.A."/>
            <person name="Carter R."/>
            <person name="Day N.P."/>
            <person name="Dumler S.J."/>
            <person name="Dyachenko V."/>
            <person name="Godinez A."/>
            <person name="Kurtti T.J."/>
            <person name="Lichay M."/>
            <person name="Mullins K.E."/>
            <person name="Ott S."/>
            <person name="Pappas-Brown V."/>
            <person name="Paris D.H."/>
            <person name="Patel P."/>
            <person name="Richards A.L."/>
            <person name="Sadzewicz L."/>
            <person name="Sears K."/>
            <person name="Seidman D."/>
            <person name="Sengamalay N."/>
            <person name="Stenos J."/>
            <person name="Tallon L.J."/>
            <person name="Vincent G."/>
            <person name="Fraser C.M."/>
            <person name="Munderloh U."/>
            <person name="Dunning-Hotopp J.C."/>
        </authorList>
    </citation>
    <scope>NUCLEOTIDE SEQUENCE [LARGE SCALE GENOMIC DNA]</scope>
    <source>
        <strain evidence="6 7">Gilliam</strain>
    </source>
</reference>
<dbReference type="SUPFAM" id="SSF52374">
    <property type="entry name" value="Nucleotidylyl transferase"/>
    <property type="match status" value="1"/>
</dbReference>
<evidence type="ECO:0000256" key="2">
    <source>
        <dbReference type="ARBA" id="ARBA00022598"/>
    </source>
</evidence>
<name>A0A0F3MDF4_ORITS</name>
<organism evidence="6 7">
    <name type="scientific">Orientia tsutsugamushi str. Gilliam</name>
    <dbReference type="NCBI Taxonomy" id="1359184"/>
    <lineage>
        <taxon>Bacteria</taxon>
        <taxon>Pseudomonadati</taxon>
        <taxon>Pseudomonadota</taxon>
        <taxon>Alphaproteobacteria</taxon>
        <taxon>Rickettsiales</taxon>
        <taxon>Rickettsiaceae</taxon>
        <taxon>Rickettsieae</taxon>
        <taxon>Orientia</taxon>
    </lineage>
</organism>
<comment type="caution">
    <text evidence="6">The sequence shown here is derived from an EMBL/GenBank/DDBJ whole genome shotgun (WGS) entry which is preliminary data.</text>
</comment>
<accession>A0A0F3MDF4</accession>
<dbReference type="EMBL" id="LANO01000004">
    <property type="protein sequence ID" value="KJV53813.1"/>
    <property type="molecule type" value="Genomic_DNA"/>
</dbReference>